<dbReference type="Gene3D" id="1.10.260.40">
    <property type="entry name" value="lambda repressor-like DNA-binding domains"/>
    <property type="match status" value="1"/>
</dbReference>
<comment type="caution">
    <text evidence="2">The sequence shown here is derived from an EMBL/GenBank/DDBJ whole genome shotgun (WGS) entry which is preliminary data.</text>
</comment>
<dbReference type="OrthoDB" id="9800901at2"/>
<dbReference type="GO" id="GO:0003677">
    <property type="term" value="F:DNA binding"/>
    <property type="evidence" value="ECO:0007669"/>
    <property type="project" value="InterPro"/>
</dbReference>
<dbReference type="SMART" id="SM00530">
    <property type="entry name" value="HTH_XRE"/>
    <property type="match status" value="1"/>
</dbReference>
<dbReference type="InterPro" id="IPR001387">
    <property type="entry name" value="Cro/C1-type_HTH"/>
</dbReference>
<evidence type="ECO:0000259" key="1">
    <source>
        <dbReference type="PROSITE" id="PS50943"/>
    </source>
</evidence>
<dbReference type="InterPro" id="IPR010982">
    <property type="entry name" value="Lambda_DNA-bd_dom_sf"/>
</dbReference>
<accession>A0A3E0TSN8</accession>
<dbReference type="CDD" id="cd00093">
    <property type="entry name" value="HTH_XRE"/>
    <property type="match status" value="1"/>
</dbReference>
<evidence type="ECO:0000313" key="2">
    <source>
        <dbReference type="EMBL" id="REL27493.1"/>
    </source>
</evidence>
<reference evidence="2 3" key="1">
    <citation type="submission" date="2018-08" db="EMBL/GenBank/DDBJ databases">
        <title>Thalassotalea euphylliae genome.</title>
        <authorList>
            <person name="Summers S."/>
            <person name="Rice S.A."/>
            <person name="Freckelton M.L."/>
            <person name="Nedved B.T."/>
            <person name="Hadfield M.G."/>
        </authorList>
    </citation>
    <scope>NUCLEOTIDE SEQUENCE [LARGE SCALE GENOMIC DNA]</scope>
    <source>
        <strain evidence="2 3">H1</strain>
    </source>
</reference>
<feature type="domain" description="HTH cro/C1-type" evidence="1">
    <location>
        <begin position="12"/>
        <end position="66"/>
    </location>
</feature>
<sequence length="82" mass="9369">MQPVQKLIGLNIKVARTKRSMSQAMVANKLGVEPNYLSRIERGTVGTPPERLYEIIHILNCDLTEIFPEPSEVETQFNRTEQ</sequence>
<protein>
    <submittedName>
        <fullName evidence="2">XRE family transcriptional regulator</fullName>
    </submittedName>
</protein>
<dbReference type="RefSeq" id="WP_116008571.1">
    <property type="nucleotide sequence ID" value="NZ_QUOU01000001.1"/>
</dbReference>
<gene>
    <name evidence="2" type="ORF">DXX93_13615</name>
</gene>
<dbReference type="EMBL" id="QUOU01000001">
    <property type="protein sequence ID" value="REL27493.1"/>
    <property type="molecule type" value="Genomic_DNA"/>
</dbReference>
<dbReference type="Proteomes" id="UP000256478">
    <property type="component" value="Unassembled WGS sequence"/>
</dbReference>
<dbReference type="SUPFAM" id="SSF47413">
    <property type="entry name" value="lambda repressor-like DNA-binding domains"/>
    <property type="match status" value="1"/>
</dbReference>
<organism evidence="2 3">
    <name type="scientific">Thalassotalea euphylliae</name>
    <dbReference type="NCBI Taxonomy" id="1655234"/>
    <lineage>
        <taxon>Bacteria</taxon>
        <taxon>Pseudomonadati</taxon>
        <taxon>Pseudomonadota</taxon>
        <taxon>Gammaproteobacteria</taxon>
        <taxon>Alteromonadales</taxon>
        <taxon>Colwelliaceae</taxon>
        <taxon>Thalassotalea</taxon>
    </lineage>
</organism>
<dbReference type="PROSITE" id="PS50943">
    <property type="entry name" value="HTH_CROC1"/>
    <property type="match status" value="1"/>
</dbReference>
<name>A0A3E0TSN8_9GAMM</name>
<dbReference type="Pfam" id="PF01381">
    <property type="entry name" value="HTH_3"/>
    <property type="match status" value="1"/>
</dbReference>
<dbReference type="AlphaFoldDB" id="A0A3E0TSN8"/>
<evidence type="ECO:0000313" key="3">
    <source>
        <dbReference type="Proteomes" id="UP000256478"/>
    </source>
</evidence>
<proteinExistence type="predicted"/>